<evidence type="ECO:0000313" key="2">
    <source>
        <dbReference type="EMBL" id="MII81473.1"/>
    </source>
</evidence>
<reference evidence="1" key="1">
    <citation type="submission" date="2018-06" db="EMBL/GenBank/DDBJ databases">
        <authorList>
            <person name="Ashton P.M."/>
            <person name="Dallman T."/>
            <person name="Nair S."/>
            <person name="De Pinna E."/>
            <person name="Peters T."/>
            <person name="Grant K."/>
        </authorList>
    </citation>
    <scope>NUCLEOTIDE SEQUENCE [LARGE SCALE GENOMIC DNA]</scope>
    <source>
        <strain evidence="1">318584</strain>
    </source>
</reference>
<reference evidence="2" key="2">
    <citation type="submission" date="2018-08" db="EMBL/GenBank/DDBJ databases">
        <authorList>
            <consortium name="GenomeTrakr network: Whole genome sequencing for foodborne pathogen traceback"/>
        </authorList>
    </citation>
    <scope>NUCLEOTIDE SEQUENCE [LARGE SCALE GENOMIC DNA]</scope>
    <source>
        <strain evidence="2">FDA00003943</strain>
    </source>
</reference>
<dbReference type="Proteomes" id="UP000839747">
    <property type="component" value="Unassembled WGS sequence"/>
</dbReference>
<accession>A0A5Y3X778</accession>
<dbReference type="EMBL" id="RSKH01000017">
    <property type="protein sequence ID" value="MII81473.1"/>
    <property type="molecule type" value="Genomic_DNA"/>
</dbReference>
<protein>
    <submittedName>
        <fullName evidence="1">Uncharacterized protein</fullName>
    </submittedName>
</protein>
<comment type="caution">
    <text evidence="1">The sequence shown here is derived from an EMBL/GenBank/DDBJ whole genome shotgun (WGS) entry which is preliminary data.</text>
</comment>
<dbReference type="Proteomes" id="UP000885342">
    <property type="component" value="Unassembled WGS sequence"/>
</dbReference>
<dbReference type="EMBL" id="AAIYKG010000004">
    <property type="protein sequence ID" value="ECJ4505135.1"/>
    <property type="molecule type" value="Genomic_DNA"/>
</dbReference>
<evidence type="ECO:0000313" key="1">
    <source>
        <dbReference type="EMBL" id="ECJ4505135.1"/>
    </source>
</evidence>
<dbReference type="AlphaFoldDB" id="A0A5Y3X778"/>
<proteinExistence type="predicted"/>
<name>A0A5Y3X778_SALER</name>
<sequence length="47" mass="5509">MLIKLRIEFYQVQCDAFVNLATELLDIRPKFRRAIARVCKKPVNSVT</sequence>
<gene>
    <name evidence="2" type="ORF">AIF45_20930</name>
    <name evidence="1" type="ORF">DNU24_05190</name>
</gene>
<organism evidence="1">
    <name type="scientific">Salmonella enterica subsp. salamae</name>
    <dbReference type="NCBI Taxonomy" id="59202"/>
    <lineage>
        <taxon>Bacteria</taxon>
        <taxon>Pseudomonadati</taxon>
        <taxon>Pseudomonadota</taxon>
        <taxon>Gammaproteobacteria</taxon>
        <taxon>Enterobacterales</taxon>
        <taxon>Enterobacteriaceae</taxon>
        <taxon>Salmonella</taxon>
    </lineage>
</organism>